<dbReference type="PANTHER" id="PTHR33365">
    <property type="entry name" value="YALI0B05434P"/>
    <property type="match status" value="1"/>
</dbReference>
<keyword evidence="3" id="KW-1185">Reference proteome</keyword>
<gene>
    <name evidence="2" type="ORF">GALMADRAFT_215989</name>
</gene>
<comment type="similarity">
    <text evidence="1">Belongs to the ustYa family.</text>
</comment>
<accession>A0A067SMT2</accession>
<evidence type="ECO:0000256" key="1">
    <source>
        <dbReference type="ARBA" id="ARBA00035112"/>
    </source>
</evidence>
<proteinExistence type="inferred from homology"/>
<dbReference type="InterPro" id="IPR021765">
    <property type="entry name" value="UstYa-like"/>
</dbReference>
<evidence type="ECO:0000313" key="3">
    <source>
        <dbReference type="Proteomes" id="UP000027222"/>
    </source>
</evidence>
<dbReference type="HOGENOM" id="CLU_1496315_0_0_1"/>
<dbReference type="STRING" id="685588.A0A067SMT2"/>
<evidence type="ECO:0000313" key="2">
    <source>
        <dbReference type="EMBL" id="KDR68073.1"/>
    </source>
</evidence>
<reference evidence="3" key="1">
    <citation type="journal article" date="2014" name="Proc. Natl. Acad. Sci. U.S.A.">
        <title>Extensive sampling of basidiomycete genomes demonstrates inadequacy of the white-rot/brown-rot paradigm for wood decay fungi.</title>
        <authorList>
            <person name="Riley R."/>
            <person name="Salamov A.A."/>
            <person name="Brown D.W."/>
            <person name="Nagy L.G."/>
            <person name="Floudas D."/>
            <person name="Held B.W."/>
            <person name="Levasseur A."/>
            <person name="Lombard V."/>
            <person name="Morin E."/>
            <person name="Otillar R."/>
            <person name="Lindquist E.A."/>
            <person name="Sun H."/>
            <person name="LaButti K.M."/>
            <person name="Schmutz J."/>
            <person name="Jabbour D."/>
            <person name="Luo H."/>
            <person name="Baker S.E."/>
            <person name="Pisabarro A.G."/>
            <person name="Walton J.D."/>
            <person name="Blanchette R.A."/>
            <person name="Henrissat B."/>
            <person name="Martin F."/>
            <person name="Cullen D."/>
            <person name="Hibbett D.S."/>
            <person name="Grigoriev I.V."/>
        </authorList>
    </citation>
    <scope>NUCLEOTIDE SEQUENCE [LARGE SCALE GENOMIC DNA]</scope>
    <source>
        <strain evidence="3">CBS 339.88</strain>
    </source>
</reference>
<dbReference type="PANTHER" id="PTHR33365:SF13">
    <property type="entry name" value="TAT PATHWAY SIGNAL SEQUENCE"/>
    <property type="match status" value="1"/>
</dbReference>
<dbReference type="EMBL" id="KL142410">
    <property type="protein sequence ID" value="KDR68073.1"/>
    <property type="molecule type" value="Genomic_DNA"/>
</dbReference>
<dbReference type="GO" id="GO:0043386">
    <property type="term" value="P:mycotoxin biosynthetic process"/>
    <property type="evidence" value="ECO:0007669"/>
    <property type="project" value="InterPro"/>
</dbReference>
<sequence length="180" mass="20805">MVWLEETVIFFSTYVMQFKTNDGIIRPCSEHRANARELLWRRRQVSLNFTNDFPPITSEADWAFEPKALHIDPQSGGKYTVSMHQQLYCLDKIRIAFLSYHDRDQPKPTPLPYEEAEHCLEQLRQTMLCNADLTLEPTKAVLGGDGKLVPAVSGLGVLHRCWNWRELEWKLSTGKDSKPT</sequence>
<dbReference type="Proteomes" id="UP000027222">
    <property type="component" value="Unassembled WGS sequence"/>
</dbReference>
<organism evidence="2 3">
    <name type="scientific">Galerina marginata (strain CBS 339.88)</name>
    <dbReference type="NCBI Taxonomy" id="685588"/>
    <lineage>
        <taxon>Eukaryota</taxon>
        <taxon>Fungi</taxon>
        <taxon>Dikarya</taxon>
        <taxon>Basidiomycota</taxon>
        <taxon>Agaricomycotina</taxon>
        <taxon>Agaricomycetes</taxon>
        <taxon>Agaricomycetidae</taxon>
        <taxon>Agaricales</taxon>
        <taxon>Agaricineae</taxon>
        <taxon>Strophariaceae</taxon>
        <taxon>Galerina</taxon>
    </lineage>
</organism>
<protein>
    <submittedName>
        <fullName evidence="2">Uncharacterized protein</fullName>
    </submittedName>
</protein>
<name>A0A067SMT2_GALM3</name>
<dbReference type="OrthoDB" id="3687641at2759"/>
<dbReference type="Pfam" id="PF11807">
    <property type="entry name" value="UstYa"/>
    <property type="match status" value="1"/>
</dbReference>
<dbReference type="AlphaFoldDB" id="A0A067SMT2"/>